<sequence length="826" mass="90385">MKKRILAFMCALAVAGTSPNLLPAFQVRAAAREVMGKSYYISSIHGDNSKSGTSEREAWETLDKLKQVKLEPGDQVLLEKGSVFQGYIHLQDVHGTEETPIKIGSYGTAEAKPRIDAEGQGVWYQSYNGAVDNQKHRSQGYVSSAILLYDVDFVEVSGLEITNASDDFEFFKGATASASQIDDRMDRTGVSGIAKDGGTMEHVYLDDLYIHNVDGNLEDKHMNNGGIQMNVLPPADEGATGIARYHDVKITNCHVKDVSRAGICVGYTYQSGKFNGKAISDTVAKTYGHTELLFEGNYVQNVGNDGIVAMYAYRPLIQRNVSDRAGADLDGKYDITSKYPDTNQTIFWQPFCAAIWPWKCKDAVFQYNEVFDTVDCQDGQPWDIDWSDGTVYQYNYSHNNGGGCLMICGVEAYQGMFRYNISQNDLKGLIGLADANPQGKIYNNVFYIGKDLNTKMFIDKSNYNGAAELKNNIFYNVSTGKNASEVIVKAGRTYANNIFFGYEGQTLPAGSITADPKFVNPGQAPESSQAGKLHNREVFDGYKLQDDSPAINAGTLTEGMAKYDFFGNQVGAQPDIGVYESGTAETVLALGGDSVLVEDGKIKRLPKTMTVGELKEQLVFARDVSLSILKNGKEAGDGEKVTEDMAVKLVRGSETKEYAVELAKQLVYRDYEPDAQMRAGVTAGNAENGSSQWASSSDSTPASNVLDGNNATIWHTSWDNTSQSDVWIKIDLGSSKPIARFTYVPRQNNTSGIITKYKVEVSSDGNSWTQAAEGTWAGDSSTKYAEFMQVNARYIRLTGIESVPMNGSKPAGSAAEIRVGYLEEEN</sequence>
<evidence type="ECO:0000313" key="2">
    <source>
        <dbReference type="Proteomes" id="UP000307720"/>
    </source>
</evidence>
<evidence type="ECO:0000313" key="1">
    <source>
        <dbReference type="EMBL" id="TGX99232.1"/>
    </source>
</evidence>
<reference evidence="1" key="1">
    <citation type="submission" date="2019-04" db="EMBL/GenBank/DDBJ databases">
        <title>Microbes associate with the intestines of laboratory mice.</title>
        <authorList>
            <person name="Navarre W."/>
            <person name="Wong E."/>
            <person name="Huang K."/>
            <person name="Tropini C."/>
            <person name="Ng K."/>
            <person name="Yu B."/>
        </authorList>
    </citation>
    <scope>NUCLEOTIDE SEQUENCE</scope>
    <source>
        <strain evidence="1">NM72_1-8</strain>
    </source>
</reference>
<comment type="caution">
    <text evidence="1">The sequence shown here is derived from an EMBL/GenBank/DDBJ whole genome shotgun (WGS) entry which is preliminary data.</text>
</comment>
<proteinExistence type="predicted"/>
<gene>
    <name evidence="1" type="ORF">E5357_06385</name>
</gene>
<protein>
    <submittedName>
        <fullName evidence="1">Uncharacterized protein</fullName>
    </submittedName>
</protein>
<accession>A0AC61R1X7</accession>
<dbReference type="EMBL" id="SRZB01000009">
    <property type="protein sequence ID" value="TGX99232.1"/>
    <property type="molecule type" value="Genomic_DNA"/>
</dbReference>
<organism evidence="1 2">
    <name type="scientific">Hominisplanchenecus murintestinalis</name>
    <dbReference type="NCBI Taxonomy" id="2941517"/>
    <lineage>
        <taxon>Bacteria</taxon>
        <taxon>Bacillati</taxon>
        <taxon>Bacillota</taxon>
        <taxon>Clostridia</taxon>
        <taxon>Lachnospirales</taxon>
        <taxon>Lachnospiraceae</taxon>
        <taxon>Hominisplanchenecus</taxon>
    </lineage>
</organism>
<dbReference type="Proteomes" id="UP000307720">
    <property type="component" value="Unassembled WGS sequence"/>
</dbReference>
<keyword evidence="2" id="KW-1185">Reference proteome</keyword>
<name>A0AC61R1X7_9FIRM</name>